<evidence type="ECO:0000256" key="1">
    <source>
        <dbReference type="SAM" id="Phobius"/>
    </source>
</evidence>
<organism evidence="2 3">
    <name type="scientific">Clitoria ternatea</name>
    <name type="common">Butterfly pea</name>
    <dbReference type="NCBI Taxonomy" id="43366"/>
    <lineage>
        <taxon>Eukaryota</taxon>
        <taxon>Viridiplantae</taxon>
        <taxon>Streptophyta</taxon>
        <taxon>Embryophyta</taxon>
        <taxon>Tracheophyta</taxon>
        <taxon>Spermatophyta</taxon>
        <taxon>Magnoliopsida</taxon>
        <taxon>eudicotyledons</taxon>
        <taxon>Gunneridae</taxon>
        <taxon>Pentapetalae</taxon>
        <taxon>rosids</taxon>
        <taxon>fabids</taxon>
        <taxon>Fabales</taxon>
        <taxon>Fabaceae</taxon>
        <taxon>Papilionoideae</taxon>
        <taxon>50 kb inversion clade</taxon>
        <taxon>NPAAA clade</taxon>
        <taxon>indigoferoid/millettioid clade</taxon>
        <taxon>Phaseoleae</taxon>
        <taxon>Clitoria</taxon>
    </lineage>
</organism>
<dbReference type="AlphaFoldDB" id="A0AAN9J6Z5"/>
<keyword evidence="3" id="KW-1185">Reference proteome</keyword>
<keyword evidence="1" id="KW-1133">Transmembrane helix</keyword>
<reference evidence="2 3" key="1">
    <citation type="submission" date="2024-01" db="EMBL/GenBank/DDBJ databases">
        <title>The genomes of 5 underutilized Papilionoideae crops provide insights into root nodulation and disease resistance.</title>
        <authorList>
            <person name="Yuan L."/>
        </authorList>
    </citation>
    <scope>NUCLEOTIDE SEQUENCE [LARGE SCALE GENOMIC DNA]</scope>
    <source>
        <strain evidence="2">LY-2023</strain>
        <tissue evidence="2">Leaf</tissue>
    </source>
</reference>
<dbReference type="Proteomes" id="UP001359559">
    <property type="component" value="Unassembled WGS sequence"/>
</dbReference>
<evidence type="ECO:0000313" key="2">
    <source>
        <dbReference type="EMBL" id="KAK7293472.1"/>
    </source>
</evidence>
<name>A0AAN9J6Z5_CLITE</name>
<dbReference type="EMBL" id="JAYKXN010000004">
    <property type="protein sequence ID" value="KAK7293472.1"/>
    <property type="molecule type" value="Genomic_DNA"/>
</dbReference>
<evidence type="ECO:0000313" key="3">
    <source>
        <dbReference type="Proteomes" id="UP001359559"/>
    </source>
</evidence>
<gene>
    <name evidence="2" type="ORF">RJT34_16338</name>
</gene>
<feature type="transmembrane region" description="Helical" evidence="1">
    <location>
        <begin position="20"/>
        <end position="40"/>
    </location>
</feature>
<sequence>MLTWRRNRSKLKLSLALDKLFVEQSSSIFICIFVFVRSLGFSPLQLFIFTSILIFFFVITIMTSNRIA</sequence>
<protein>
    <submittedName>
        <fullName evidence="2">Uncharacterized protein</fullName>
    </submittedName>
</protein>
<proteinExistence type="predicted"/>
<keyword evidence="1" id="KW-0472">Membrane</keyword>
<feature type="transmembrane region" description="Helical" evidence="1">
    <location>
        <begin position="46"/>
        <end position="64"/>
    </location>
</feature>
<keyword evidence="1" id="KW-0812">Transmembrane</keyword>
<comment type="caution">
    <text evidence="2">The sequence shown here is derived from an EMBL/GenBank/DDBJ whole genome shotgun (WGS) entry which is preliminary data.</text>
</comment>
<accession>A0AAN9J6Z5</accession>